<reference evidence="2" key="1">
    <citation type="journal article" date="2021" name="Genome Biol. Evol.">
        <title>A High-Quality Reference Genome for a Parasitic Bivalve with Doubly Uniparental Inheritance (Bivalvia: Unionida).</title>
        <authorList>
            <person name="Smith C.H."/>
        </authorList>
    </citation>
    <scope>NUCLEOTIDE SEQUENCE</scope>
    <source>
        <strain evidence="2">CHS0354</strain>
    </source>
</reference>
<keyword evidence="1" id="KW-1133">Transmembrane helix</keyword>
<evidence type="ECO:0000256" key="1">
    <source>
        <dbReference type="SAM" id="Phobius"/>
    </source>
</evidence>
<comment type="caution">
    <text evidence="2">The sequence shown here is derived from an EMBL/GenBank/DDBJ whole genome shotgun (WGS) entry which is preliminary data.</text>
</comment>
<gene>
    <name evidence="2" type="ORF">CHS0354_033063</name>
</gene>
<sequence>MSNTNTKDTGTPSQTITMVMIVTLWFLYKEMEGETKGTEILVNPGDTAAIIINIDLVRTLTGCGLLLYRVELLFGQMQKLDWGILKTRGMITKACINVFLTLLTWLLGHN</sequence>
<protein>
    <submittedName>
        <fullName evidence="2">Uncharacterized protein</fullName>
    </submittedName>
</protein>
<dbReference type="EMBL" id="JAEAOA010001943">
    <property type="protein sequence ID" value="KAK3596228.1"/>
    <property type="molecule type" value="Genomic_DNA"/>
</dbReference>
<keyword evidence="1" id="KW-0472">Membrane</keyword>
<proteinExistence type="predicted"/>
<feature type="transmembrane region" description="Helical" evidence="1">
    <location>
        <begin position="12"/>
        <end position="28"/>
    </location>
</feature>
<keyword evidence="3" id="KW-1185">Reference proteome</keyword>
<evidence type="ECO:0000313" key="3">
    <source>
        <dbReference type="Proteomes" id="UP001195483"/>
    </source>
</evidence>
<dbReference type="Proteomes" id="UP001195483">
    <property type="component" value="Unassembled WGS sequence"/>
</dbReference>
<feature type="transmembrane region" description="Helical" evidence="1">
    <location>
        <begin position="89"/>
        <end position="108"/>
    </location>
</feature>
<dbReference type="AlphaFoldDB" id="A0AAE0SRG7"/>
<organism evidence="2 3">
    <name type="scientific">Potamilus streckersoni</name>
    <dbReference type="NCBI Taxonomy" id="2493646"/>
    <lineage>
        <taxon>Eukaryota</taxon>
        <taxon>Metazoa</taxon>
        <taxon>Spiralia</taxon>
        <taxon>Lophotrochozoa</taxon>
        <taxon>Mollusca</taxon>
        <taxon>Bivalvia</taxon>
        <taxon>Autobranchia</taxon>
        <taxon>Heteroconchia</taxon>
        <taxon>Palaeoheterodonta</taxon>
        <taxon>Unionida</taxon>
        <taxon>Unionoidea</taxon>
        <taxon>Unionidae</taxon>
        <taxon>Ambleminae</taxon>
        <taxon>Lampsilini</taxon>
        <taxon>Potamilus</taxon>
    </lineage>
</organism>
<keyword evidence="1" id="KW-0812">Transmembrane</keyword>
<reference evidence="2" key="3">
    <citation type="submission" date="2023-05" db="EMBL/GenBank/DDBJ databases">
        <authorList>
            <person name="Smith C.H."/>
        </authorList>
    </citation>
    <scope>NUCLEOTIDE SEQUENCE</scope>
    <source>
        <strain evidence="2">CHS0354</strain>
        <tissue evidence="2">Mantle</tissue>
    </source>
</reference>
<accession>A0AAE0SRG7</accession>
<evidence type="ECO:0000313" key="2">
    <source>
        <dbReference type="EMBL" id="KAK3596228.1"/>
    </source>
</evidence>
<name>A0AAE0SRG7_9BIVA</name>
<reference evidence="2" key="2">
    <citation type="journal article" date="2021" name="Genome Biol. Evol.">
        <title>Developing a high-quality reference genome for a parasitic bivalve with doubly uniparental inheritance (Bivalvia: Unionida).</title>
        <authorList>
            <person name="Smith C.H."/>
        </authorList>
    </citation>
    <scope>NUCLEOTIDE SEQUENCE</scope>
    <source>
        <strain evidence="2">CHS0354</strain>
        <tissue evidence="2">Mantle</tissue>
    </source>
</reference>